<evidence type="ECO:0000256" key="8">
    <source>
        <dbReference type="ARBA" id="ARBA00022909"/>
    </source>
</evidence>
<keyword evidence="11" id="KW-1185">Reference proteome</keyword>
<sequence>MNHVYLSIGTNIGERYENLQHAVQLLMDKKEIELVRISSIYETAAVGFTDQADFLNIAVYIKTSYSSSEMLEVCQSVENELGRVREIRWGPRIIDLDILLYNHENIETESLIVPHPRMYERAFVLVPLIEITPTPIGEQLQLAHEALSQLNCEKEGVTLWKESLEHNILYSVK</sequence>
<evidence type="ECO:0000256" key="5">
    <source>
        <dbReference type="ARBA" id="ARBA00022741"/>
    </source>
</evidence>
<keyword evidence="4 10" id="KW-0808">Transferase</keyword>
<dbReference type="SUPFAM" id="SSF55083">
    <property type="entry name" value="6-hydroxymethyl-7,8-dihydropterin pyrophosphokinase, HPPK"/>
    <property type="match status" value="1"/>
</dbReference>
<evidence type="ECO:0000313" key="11">
    <source>
        <dbReference type="Proteomes" id="UP001549363"/>
    </source>
</evidence>
<gene>
    <name evidence="10" type="ORF">ABIA69_003417</name>
</gene>
<dbReference type="RefSeq" id="WP_354472411.1">
    <property type="nucleotide sequence ID" value="NZ_JBEPSB010000018.1"/>
</dbReference>
<dbReference type="Pfam" id="PF01288">
    <property type="entry name" value="HPPK"/>
    <property type="match status" value="1"/>
</dbReference>
<keyword evidence="5" id="KW-0547">Nucleotide-binding</keyword>
<comment type="pathway">
    <text evidence="2">Cofactor biosynthesis; tetrahydrofolate biosynthesis; 2-amino-4-hydroxy-6-hydroxymethyl-7,8-dihydropteridine diphosphate from 7,8-dihydroneopterin triphosphate: step 4/4.</text>
</comment>
<protein>
    <recommendedName>
        <fullName evidence="3">2-amino-4-hydroxy-6-hydroxymethyldihydropteridine diphosphokinase</fullName>
        <ecNumber evidence="3">2.7.6.3</ecNumber>
    </recommendedName>
</protein>
<dbReference type="Gene3D" id="3.30.70.560">
    <property type="entry name" value="7,8-Dihydro-6-hydroxymethylpterin-pyrophosphokinase HPPK"/>
    <property type="match status" value="1"/>
</dbReference>
<dbReference type="NCBIfam" id="TIGR01498">
    <property type="entry name" value="folK"/>
    <property type="match status" value="1"/>
</dbReference>
<proteinExistence type="predicted"/>
<name>A0ABV2PMQ7_9BACI</name>
<accession>A0ABV2PMQ7</accession>
<evidence type="ECO:0000256" key="6">
    <source>
        <dbReference type="ARBA" id="ARBA00022777"/>
    </source>
</evidence>
<organism evidence="10 11">
    <name type="scientific">Lysinibacillus parviboronicapiens</name>
    <dbReference type="NCBI Taxonomy" id="436516"/>
    <lineage>
        <taxon>Bacteria</taxon>
        <taxon>Bacillati</taxon>
        <taxon>Bacillota</taxon>
        <taxon>Bacilli</taxon>
        <taxon>Bacillales</taxon>
        <taxon>Bacillaceae</taxon>
        <taxon>Lysinibacillus</taxon>
    </lineage>
</organism>
<dbReference type="CDD" id="cd00483">
    <property type="entry name" value="HPPK"/>
    <property type="match status" value="1"/>
</dbReference>
<evidence type="ECO:0000256" key="3">
    <source>
        <dbReference type="ARBA" id="ARBA00013253"/>
    </source>
</evidence>
<keyword evidence="6" id="KW-0418">Kinase</keyword>
<dbReference type="InterPro" id="IPR035907">
    <property type="entry name" value="Hppk_sf"/>
</dbReference>
<keyword evidence="7" id="KW-0067">ATP-binding</keyword>
<evidence type="ECO:0000256" key="1">
    <source>
        <dbReference type="ARBA" id="ARBA00000198"/>
    </source>
</evidence>
<evidence type="ECO:0000313" key="10">
    <source>
        <dbReference type="EMBL" id="MET4562231.1"/>
    </source>
</evidence>
<dbReference type="PANTHER" id="PTHR43071">
    <property type="entry name" value="2-AMINO-4-HYDROXY-6-HYDROXYMETHYLDIHYDROPTERIDINE PYROPHOSPHOKINASE"/>
    <property type="match status" value="1"/>
</dbReference>
<comment type="caution">
    <text evidence="10">The sequence shown here is derived from an EMBL/GenBank/DDBJ whole genome shotgun (WGS) entry which is preliminary data.</text>
</comment>
<evidence type="ECO:0000256" key="7">
    <source>
        <dbReference type="ARBA" id="ARBA00022840"/>
    </source>
</evidence>
<dbReference type="InterPro" id="IPR000550">
    <property type="entry name" value="Hppk"/>
</dbReference>
<dbReference type="GO" id="GO:0003848">
    <property type="term" value="F:2-amino-4-hydroxy-6-hydroxymethyldihydropteridine diphosphokinase activity"/>
    <property type="evidence" value="ECO:0007669"/>
    <property type="project" value="UniProtKB-EC"/>
</dbReference>
<dbReference type="EC" id="2.7.6.3" evidence="3"/>
<keyword evidence="8" id="KW-0289">Folate biosynthesis</keyword>
<comment type="catalytic activity">
    <reaction evidence="1">
        <text>6-hydroxymethyl-7,8-dihydropterin + ATP = (7,8-dihydropterin-6-yl)methyl diphosphate + AMP + H(+)</text>
        <dbReference type="Rhea" id="RHEA:11412"/>
        <dbReference type="ChEBI" id="CHEBI:15378"/>
        <dbReference type="ChEBI" id="CHEBI:30616"/>
        <dbReference type="ChEBI" id="CHEBI:44841"/>
        <dbReference type="ChEBI" id="CHEBI:72950"/>
        <dbReference type="ChEBI" id="CHEBI:456215"/>
        <dbReference type="EC" id="2.7.6.3"/>
    </reaction>
</comment>
<reference evidence="10 11" key="1">
    <citation type="submission" date="2024-06" db="EMBL/GenBank/DDBJ databases">
        <title>Sorghum-associated microbial communities from plants grown in Nebraska, USA.</title>
        <authorList>
            <person name="Schachtman D."/>
        </authorList>
    </citation>
    <scope>NUCLEOTIDE SEQUENCE [LARGE SCALE GENOMIC DNA]</scope>
    <source>
        <strain evidence="10 11">736</strain>
    </source>
</reference>
<feature type="domain" description="7,8-dihydro-6-hydroxymethylpterin-pyrophosphokinase" evidence="9">
    <location>
        <begin position="88"/>
        <end position="99"/>
    </location>
</feature>
<dbReference type="Proteomes" id="UP001549363">
    <property type="component" value="Unassembled WGS sequence"/>
</dbReference>
<dbReference type="EMBL" id="JBEPSB010000018">
    <property type="protein sequence ID" value="MET4562231.1"/>
    <property type="molecule type" value="Genomic_DNA"/>
</dbReference>
<dbReference type="PROSITE" id="PS00794">
    <property type="entry name" value="HPPK"/>
    <property type="match status" value="1"/>
</dbReference>
<dbReference type="PANTHER" id="PTHR43071:SF1">
    <property type="entry name" value="2-AMINO-4-HYDROXY-6-HYDROXYMETHYLDIHYDROPTERIDINE PYROPHOSPHOKINASE"/>
    <property type="match status" value="1"/>
</dbReference>
<evidence type="ECO:0000256" key="4">
    <source>
        <dbReference type="ARBA" id="ARBA00022679"/>
    </source>
</evidence>
<evidence type="ECO:0000256" key="2">
    <source>
        <dbReference type="ARBA" id="ARBA00005051"/>
    </source>
</evidence>
<evidence type="ECO:0000259" key="9">
    <source>
        <dbReference type="PROSITE" id="PS00794"/>
    </source>
</evidence>